<organism evidence="1">
    <name type="scientific">bioreactor metagenome</name>
    <dbReference type="NCBI Taxonomy" id="1076179"/>
    <lineage>
        <taxon>unclassified sequences</taxon>
        <taxon>metagenomes</taxon>
        <taxon>ecological metagenomes</taxon>
    </lineage>
</organism>
<proteinExistence type="predicted"/>
<dbReference type="SUPFAM" id="SSF109604">
    <property type="entry name" value="HD-domain/PDEase-like"/>
    <property type="match status" value="1"/>
</dbReference>
<dbReference type="Gene3D" id="1.10.3210.10">
    <property type="entry name" value="Hypothetical protein af1432"/>
    <property type="match status" value="1"/>
</dbReference>
<dbReference type="AlphaFoldDB" id="A0A645HSN7"/>
<sequence>MTRIEEIIYLADLISADRDYPGIEALRTKAHRSIEAAMLESLQYSLKKLLKNDAPVLTDNLNAYNQYLLQIAQEG</sequence>
<dbReference type="EMBL" id="VSSQ01098758">
    <property type="protein sequence ID" value="MPN41596.1"/>
    <property type="molecule type" value="Genomic_DNA"/>
</dbReference>
<gene>
    <name evidence="1" type="ORF">SDC9_189150</name>
</gene>
<reference evidence="1" key="1">
    <citation type="submission" date="2019-08" db="EMBL/GenBank/DDBJ databases">
        <authorList>
            <person name="Kucharzyk K."/>
            <person name="Murdoch R.W."/>
            <person name="Higgins S."/>
            <person name="Loffler F."/>
        </authorList>
    </citation>
    <scope>NUCLEOTIDE SEQUENCE</scope>
</reference>
<protein>
    <submittedName>
        <fullName evidence="1">Uncharacterized protein</fullName>
    </submittedName>
</protein>
<name>A0A645HSN7_9ZZZZ</name>
<evidence type="ECO:0000313" key="1">
    <source>
        <dbReference type="EMBL" id="MPN41596.1"/>
    </source>
</evidence>
<comment type="caution">
    <text evidence="1">The sequence shown here is derived from an EMBL/GenBank/DDBJ whole genome shotgun (WGS) entry which is preliminary data.</text>
</comment>
<accession>A0A645HSN7</accession>